<feature type="region of interest" description="Disordered" evidence="1">
    <location>
        <begin position="129"/>
        <end position="152"/>
    </location>
</feature>
<proteinExistence type="predicted"/>
<dbReference type="AlphaFoldDB" id="A0A167L4T7"/>
<evidence type="ECO:0000313" key="2">
    <source>
        <dbReference type="EMBL" id="KZO95328.1"/>
    </source>
</evidence>
<gene>
    <name evidence="2" type="ORF">CALVIDRAFT_166965</name>
</gene>
<reference evidence="2 3" key="1">
    <citation type="journal article" date="2016" name="Mol. Biol. Evol.">
        <title>Comparative Genomics of Early-Diverging Mushroom-Forming Fungi Provides Insights into the Origins of Lignocellulose Decay Capabilities.</title>
        <authorList>
            <person name="Nagy L.G."/>
            <person name="Riley R."/>
            <person name="Tritt A."/>
            <person name="Adam C."/>
            <person name="Daum C."/>
            <person name="Floudas D."/>
            <person name="Sun H."/>
            <person name="Yadav J.S."/>
            <person name="Pangilinan J."/>
            <person name="Larsson K.H."/>
            <person name="Matsuura K."/>
            <person name="Barry K."/>
            <person name="Labutti K."/>
            <person name="Kuo R."/>
            <person name="Ohm R.A."/>
            <person name="Bhattacharya S.S."/>
            <person name="Shirouzu T."/>
            <person name="Yoshinaga Y."/>
            <person name="Martin F.M."/>
            <person name="Grigoriev I.V."/>
            <person name="Hibbett D.S."/>
        </authorList>
    </citation>
    <scope>NUCLEOTIDE SEQUENCE [LARGE SCALE GENOMIC DNA]</scope>
    <source>
        <strain evidence="2 3">TUFC12733</strain>
    </source>
</reference>
<sequence length="222" mass="24908">MTGSELSAWITKAGETTDMPATLPQLTLAERMVEAGAPNADQLQEGMTWRAMTDWLNHAKKYTSYTPGKALPKGRDRDHLASETAKQLARRLSTSCGLQLPYDEYYANKGEVSDFILACRAELMRQGKPAFSPSDEEKNLPATEGQRFKLRTLGVELPEDATREQASDRIIQAQKEGGMTLGPPIQRENVQKARWWGLRTSSSTQKEDPQEPYTPWKSPQQH</sequence>
<evidence type="ECO:0000256" key="1">
    <source>
        <dbReference type="SAM" id="MobiDB-lite"/>
    </source>
</evidence>
<evidence type="ECO:0000313" key="3">
    <source>
        <dbReference type="Proteomes" id="UP000076738"/>
    </source>
</evidence>
<dbReference type="Proteomes" id="UP000076738">
    <property type="component" value="Unassembled WGS sequence"/>
</dbReference>
<protein>
    <submittedName>
        <fullName evidence="2">Uncharacterized protein</fullName>
    </submittedName>
</protein>
<dbReference type="OrthoDB" id="3400080at2759"/>
<name>A0A167L4T7_CALVF</name>
<feature type="region of interest" description="Disordered" evidence="1">
    <location>
        <begin position="196"/>
        <end position="222"/>
    </location>
</feature>
<keyword evidence="3" id="KW-1185">Reference proteome</keyword>
<organism evidence="2 3">
    <name type="scientific">Calocera viscosa (strain TUFC12733)</name>
    <dbReference type="NCBI Taxonomy" id="1330018"/>
    <lineage>
        <taxon>Eukaryota</taxon>
        <taxon>Fungi</taxon>
        <taxon>Dikarya</taxon>
        <taxon>Basidiomycota</taxon>
        <taxon>Agaricomycotina</taxon>
        <taxon>Dacrymycetes</taxon>
        <taxon>Dacrymycetales</taxon>
        <taxon>Dacrymycetaceae</taxon>
        <taxon>Calocera</taxon>
    </lineage>
</organism>
<dbReference type="EMBL" id="KV417289">
    <property type="protein sequence ID" value="KZO95328.1"/>
    <property type="molecule type" value="Genomic_DNA"/>
</dbReference>
<accession>A0A167L4T7</accession>